<evidence type="ECO:0000256" key="1">
    <source>
        <dbReference type="ARBA" id="ARBA00022723"/>
    </source>
</evidence>
<feature type="domain" description="C2H2-type" evidence="7">
    <location>
        <begin position="901"/>
        <end position="928"/>
    </location>
</feature>
<feature type="domain" description="C2H2-type" evidence="7">
    <location>
        <begin position="1319"/>
        <end position="1347"/>
    </location>
</feature>
<evidence type="ECO:0000313" key="8">
    <source>
        <dbReference type="EMBL" id="GFR85157.1"/>
    </source>
</evidence>
<feature type="compositionally biased region" description="Low complexity" evidence="6">
    <location>
        <begin position="155"/>
        <end position="173"/>
    </location>
</feature>
<organism evidence="8 9">
    <name type="scientific">Elysia marginata</name>
    <dbReference type="NCBI Taxonomy" id="1093978"/>
    <lineage>
        <taxon>Eukaryota</taxon>
        <taxon>Metazoa</taxon>
        <taxon>Spiralia</taxon>
        <taxon>Lophotrochozoa</taxon>
        <taxon>Mollusca</taxon>
        <taxon>Gastropoda</taxon>
        <taxon>Heterobranchia</taxon>
        <taxon>Euthyneura</taxon>
        <taxon>Panpulmonata</taxon>
        <taxon>Sacoglossa</taxon>
        <taxon>Placobranchoidea</taxon>
        <taxon>Plakobranchidae</taxon>
        <taxon>Elysia</taxon>
    </lineage>
</organism>
<dbReference type="PROSITE" id="PS50157">
    <property type="entry name" value="ZINC_FINGER_C2H2_2"/>
    <property type="match status" value="11"/>
</dbReference>
<dbReference type="InterPro" id="IPR050688">
    <property type="entry name" value="Zinc_finger/UBP_domain"/>
</dbReference>
<dbReference type="InterPro" id="IPR013087">
    <property type="entry name" value="Znf_C2H2_type"/>
</dbReference>
<protein>
    <submittedName>
        <fullName evidence="8">PR domain zinc finger protein 10-like</fullName>
    </submittedName>
</protein>
<feature type="region of interest" description="Disordered" evidence="6">
    <location>
        <begin position="823"/>
        <end position="864"/>
    </location>
</feature>
<keyword evidence="3 5" id="KW-0863">Zinc-finger</keyword>
<feature type="domain" description="C2H2-type" evidence="7">
    <location>
        <begin position="1047"/>
        <end position="1074"/>
    </location>
</feature>
<evidence type="ECO:0000313" key="9">
    <source>
        <dbReference type="Proteomes" id="UP000762676"/>
    </source>
</evidence>
<keyword evidence="1" id="KW-0479">Metal-binding</keyword>
<feature type="region of interest" description="Disordered" evidence="6">
    <location>
        <begin position="517"/>
        <end position="570"/>
    </location>
</feature>
<evidence type="ECO:0000256" key="3">
    <source>
        <dbReference type="ARBA" id="ARBA00022771"/>
    </source>
</evidence>
<dbReference type="Gene3D" id="3.30.160.60">
    <property type="entry name" value="Classic Zinc Finger"/>
    <property type="match status" value="6"/>
</dbReference>
<reference evidence="8 9" key="1">
    <citation type="journal article" date="2021" name="Elife">
        <title>Chloroplast acquisition without the gene transfer in kleptoplastic sea slugs, Plakobranchus ocellatus.</title>
        <authorList>
            <person name="Maeda T."/>
            <person name="Takahashi S."/>
            <person name="Yoshida T."/>
            <person name="Shimamura S."/>
            <person name="Takaki Y."/>
            <person name="Nagai Y."/>
            <person name="Toyoda A."/>
            <person name="Suzuki Y."/>
            <person name="Arimoto A."/>
            <person name="Ishii H."/>
            <person name="Satoh N."/>
            <person name="Nishiyama T."/>
            <person name="Hasebe M."/>
            <person name="Maruyama T."/>
            <person name="Minagawa J."/>
            <person name="Obokata J."/>
            <person name="Shigenobu S."/>
        </authorList>
    </citation>
    <scope>NUCLEOTIDE SEQUENCE [LARGE SCALE GENOMIC DNA]</scope>
</reference>
<evidence type="ECO:0000256" key="2">
    <source>
        <dbReference type="ARBA" id="ARBA00022737"/>
    </source>
</evidence>
<gene>
    <name evidence="8" type="ORF">ElyMa_004167000</name>
</gene>
<accession>A0AAV4GI81</accession>
<dbReference type="SUPFAM" id="SSF57667">
    <property type="entry name" value="beta-beta-alpha zinc fingers"/>
    <property type="match status" value="6"/>
</dbReference>
<dbReference type="PANTHER" id="PTHR24403">
    <property type="entry name" value="ZINC FINGER PROTEIN"/>
    <property type="match status" value="1"/>
</dbReference>
<feature type="domain" description="C2H2-type" evidence="7">
    <location>
        <begin position="1430"/>
        <end position="1455"/>
    </location>
</feature>
<feature type="compositionally biased region" description="Low complexity" evidence="6">
    <location>
        <begin position="20"/>
        <end position="36"/>
    </location>
</feature>
<name>A0AAV4GI81_9GAST</name>
<comment type="caution">
    <text evidence="8">The sequence shown here is derived from an EMBL/GenBank/DDBJ whole genome shotgun (WGS) entry which is preliminary data.</text>
</comment>
<keyword evidence="9" id="KW-1185">Reference proteome</keyword>
<dbReference type="SMART" id="SM00355">
    <property type="entry name" value="ZnF_C2H2"/>
    <property type="match status" value="12"/>
</dbReference>
<dbReference type="EMBL" id="BMAT01008446">
    <property type="protein sequence ID" value="GFR85157.1"/>
    <property type="molecule type" value="Genomic_DNA"/>
</dbReference>
<feature type="compositionally biased region" description="Polar residues" evidence="6">
    <location>
        <begin position="650"/>
        <end position="667"/>
    </location>
</feature>
<feature type="compositionally biased region" description="Polar residues" evidence="6">
    <location>
        <begin position="474"/>
        <end position="486"/>
    </location>
</feature>
<feature type="domain" description="C2H2-type" evidence="7">
    <location>
        <begin position="1141"/>
        <end position="1168"/>
    </location>
</feature>
<feature type="domain" description="C2H2-type" evidence="7">
    <location>
        <begin position="1263"/>
        <end position="1291"/>
    </location>
</feature>
<feature type="region of interest" description="Disordered" evidence="6">
    <location>
        <begin position="1"/>
        <end position="47"/>
    </location>
</feature>
<feature type="domain" description="C2H2-type" evidence="7">
    <location>
        <begin position="1291"/>
        <end position="1318"/>
    </location>
</feature>
<dbReference type="InterPro" id="IPR036236">
    <property type="entry name" value="Znf_C2H2_sf"/>
</dbReference>
<dbReference type="GO" id="GO:0045944">
    <property type="term" value="P:positive regulation of transcription by RNA polymerase II"/>
    <property type="evidence" value="ECO:0007669"/>
    <property type="project" value="TreeGrafter"/>
</dbReference>
<feature type="compositionally biased region" description="Polar residues" evidence="6">
    <location>
        <begin position="827"/>
        <end position="842"/>
    </location>
</feature>
<dbReference type="GO" id="GO:0008270">
    <property type="term" value="F:zinc ion binding"/>
    <property type="evidence" value="ECO:0007669"/>
    <property type="project" value="UniProtKB-KW"/>
</dbReference>
<dbReference type="Proteomes" id="UP000762676">
    <property type="component" value="Unassembled WGS sequence"/>
</dbReference>
<proteinExistence type="predicted"/>
<evidence type="ECO:0000256" key="5">
    <source>
        <dbReference type="PROSITE-ProRule" id="PRU00042"/>
    </source>
</evidence>
<sequence length="1637" mass="175378">MADSRQHLNRGGRHMGSVQPLSLSSSGLPSSLPASSVGTTSGRLAMDQLDGNNRSVMMPFSSGDLDLLQASNVQFSDGASSSILNTPNTSATSPAVAADISAGAAVFADGPTPSGYVLNGVVDESGNVLFEAVEPEINSQAQLFQSHNSHHHQQSVESSLHSSSTEMSSSTVMDPQGLGLLNLHSTISTNQSDSTASNNVSSNTNFSGISVQSTSAAGLIRALSAVNREMTNTQSDSSAQNIVSSNPNFPGISVQSSSAAGLIQALSAVNREISNSGSFPGLLPVSASQREGSEASMEVSSQGLVTFNPALPDDSASGTVNTAQVFLTQQQQQHQILNIMLEGSTSGSGGNIISDTPSVNLHHHRRVTVADTSSRVAGGEDNITSAGIGSGAEVMSSLGQSSSSVVTVTLDQQLLQQHEEEQPRQQQQNQQLWVQQSQADQRRLMSSQGDVSVDLTMGQLSSAVDSAAAVPSSQQGGQLSEVSGSFQPLAHHHGNNSDNNGFQDMHSQFSGIFAQQAHTAYQGAAPSSSSNIDPASPGEQPHPYAVIGGDSEAVPSNPGVSQQPRQHQEEHVVVDSQAVDSSCLQSEQFTLVFDAGSQTLRIQRMTSPSDCTVSQSILSMEGSEAQPSPAPAHYPSQAFSQAQANHAIPTTFTSGSSSQEVTTSTMPPQLRHMSDRAGSSGMSAIYNNGQQVDDSANSTSALASVMLKIEKSEGDGVPECDTTQEDIEGYEQESPAYVGTSNSTDDSQDGLHSTVLQPVLQRSEAISSMEVVMDTTLDSNSLTPLQAVTMETSREMIQATESLSTGTSAEDQDSQSVPLARSFLTDRGSTSTTHTKQAPQSVRKSRRLELVAQESKPQSVRKSRRLELVAQESKVSLKKRNYKSKQYDPALLSLDEADGRFACSECSRRFKTWAALQRHLTTHDEEDLGEEGEVRDDKMALLQEYASEEADGDADFVPGIRGDGARQIASVTTAQRRTKGASLRGRFRRGRGRMSGGEGSRRKTTFLAKTLKKYKRAQNQRPCSDGVLQSMKGMYRRRGKLSGGNEWMCTHCGLTFDNASLLNLHTLTHAAEDVGMDEIRKLAAPQAVESTADMSVGLMAVPPGSSPGSATTASGSNLQPLLPVSTNIGVSEGGAKTEQIVACPKCNMVFNDHKDLMDHVSTHAQKPQGKDGRRFGCDHCSKSFSTAEKLSKHQMVHGDESQKPLECPVCSKRIMTNSAMACHMKTHSDRKYFGCPICGTDFNTGAGLREHAHICHADQNGRFPCKECPKVFEDFALLKKHVRSFHSAKTFQCPECSKMFPRLDKLRLHMLRHTTHREFMCETCGRQFKRKDKLREHIKRLHGGGRDNLDHQLLAGGSAGEEQPAVTTTKFTPKVMPSEYHRFIYKCHTCLLGFKRRGMLVNHLAKRHPEIRLEQVPELNLPILKTQKDFYCQYCDKIYKSASKRKMHIQKMHPGCAIPPSSRKKLPSVGESGDVTAAAAAAGSSNGSVVNGFNNSSFSHTVSSITTMPHGCKFCHKQYASKAKLIQHQRKQHPEIAQPRSSSRRKIKKADPDMLQIAVGGEERYEPVLPITVVNQGADATDLLNLAMSELNYSGAGGVTSLTSLISSLGGGAAAAAAGPVAGAGGAMVGGEGMQDF</sequence>
<keyword evidence="2" id="KW-0677">Repeat</keyword>
<evidence type="ECO:0000259" key="7">
    <source>
        <dbReference type="PROSITE" id="PS50157"/>
    </source>
</evidence>
<feature type="region of interest" description="Disordered" evidence="6">
    <location>
        <begin position="1530"/>
        <end position="1550"/>
    </location>
</feature>
<dbReference type="GO" id="GO:0005634">
    <property type="term" value="C:nucleus"/>
    <property type="evidence" value="ECO:0007669"/>
    <property type="project" value="TreeGrafter"/>
</dbReference>
<feature type="region of interest" description="Disordered" evidence="6">
    <location>
        <begin position="650"/>
        <end position="670"/>
    </location>
</feature>
<dbReference type="Pfam" id="PF00096">
    <property type="entry name" value="zf-C2H2"/>
    <property type="match status" value="6"/>
</dbReference>
<dbReference type="PROSITE" id="PS00028">
    <property type="entry name" value="ZINC_FINGER_C2H2_1"/>
    <property type="match status" value="11"/>
</dbReference>
<feature type="domain" description="C2H2-type" evidence="7">
    <location>
        <begin position="1510"/>
        <end position="1533"/>
    </location>
</feature>
<feature type="region of interest" description="Disordered" evidence="6">
    <location>
        <begin position="145"/>
        <end position="175"/>
    </location>
</feature>
<keyword evidence="4" id="KW-0862">Zinc</keyword>
<evidence type="ECO:0000256" key="6">
    <source>
        <dbReference type="SAM" id="MobiDB-lite"/>
    </source>
</evidence>
<feature type="domain" description="C2H2-type" evidence="7">
    <location>
        <begin position="1205"/>
        <end position="1232"/>
    </location>
</feature>
<evidence type="ECO:0000256" key="4">
    <source>
        <dbReference type="ARBA" id="ARBA00022833"/>
    </source>
</evidence>
<feature type="domain" description="C2H2-type" evidence="7">
    <location>
        <begin position="1233"/>
        <end position="1261"/>
    </location>
</feature>
<feature type="domain" description="C2H2-type" evidence="7">
    <location>
        <begin position="1175"/>
        <end position="1202"/>
    </location>
</feature>
<feature type="region of interest" description="Disordered" evidence="6">
    <location>
        <begin position="466"/>
        <end position="503"/>
    </location>
</feature>
<dbReference type="PANTHER" id="PTHR24403:SF48">
    <property type="entry name" value="PR DOMAIN ZINC FINGER PROTEIN 10"/>
    <property type="match status" value="1"/>
</dbReference>